<reference evidence="1 2" key="2">
    <citation type="journal article" date="2008" name="BMC Genomics">
        <title>Architecture of thermal adaptation in an Exiguobacterium sibiricum strain isolated from 3 million year old permafrost: a genome and transcriptome approach.</title>
        <authorList>
            <person name="Rodrigues D.F."/>
            <person name="Ivanova N."/>
            <person name="He Z."/>
            <person name="Huebner M."/>
            <person name="Zhou J."/>
            <person name="Tiedje J.M."/>
        </authorList>
    </citation>
    <scope>NUCLEOTIDE SEQUENCE [LARGE SCALE GENOMIC DNA]</scope>
    <source>
        <strain evidence="2">DSM 17290 / CIP 109462 / JCM 13490 / 255-15</strain>
    </source>
</reference>
<evidence type="ECO:0000313" key="2">
    <source>
        <dbReference type="Proteomes" id="UP000001681"/>
    </source>
</evidence>
<keyword evidence="2" id="KW-1185">Reference proteome</keyword>
<evidence type="ECO:0000313" key="1">
    <source>
        <dbReference type="EMBL" id="ACB60689.1"/>
    </source>
</evidence>
<dbReference type="RefSeq" id="WP_012370110.1">
    <property type="nucleotide sequence ID" value="NC_010556.1"/>
</dbReference>
<protein>
    <submittedName>
        <fullName evidence="1">Uncharacterized protein</fullName>
    </submittedName>
</protein>
<sequence length="136" mass="15872">MSEISIDRIIRFIQELVSPPYFLTTRWGHGQDIHLEVRYLDISDCLKSSLLHETIHLLHMHTSEEVRERLNEELLAVAAYTKIHSELLFALCFINETPVRIKLLQNEAVACQAVIRTEGNLMNLLRMVDSRWMKSN</sequence>
<organism evidence="1 2">
    <name type="scientific">Exiguobacterium sibiricum (strain DSM 17290 / CCUG 55495 / CIP 109462 / JCM 13490 / 255-15)</name>
    <dbReference type="NCBI Taxonomy" id="262543"/>
    <lineage>
        <taxon>Bacteria</taxon>
        <taxon>Bacillati</taxon>
        <taxon>Bacillota</taxon>
        <taxon>Bacilli</taxon>
        <taxon>Bacillales</taxon>
        <taxon>Bacillales Family XII. Incertae Sedis</taxon>
        <taxon>Exiguobacterium</taxon>
    </lineage>
</organism>
<reference evidence="2" key="3">
    <citation type="submission" date="2008-04" db="EMBL/GenBank/DDBJ databases">
        <title>Complete sequence of chromosome of Exiguobacterium sibiricum 255-15.</title>
        <authorList>
            <consortium name="US DOE Joint Genome Institute"/>
            <person name="Copeland A."/>
            <person name="Lucas S."/>
            <person name="Lapidus A."/>
            <person name="Glavina del Rio T."/>
            <person name="Dalin E."/>
            <person name="Tice H."/>
            <person name="Bruce D."/>
            <person name="Goodwin L."/>
            <person name="Pitluck S."/>
            <person name="Kiss H."/>
            <person name="Chertkov O."/>
            <person name="Monk C."/>
            <person name="Brettin T."/>
            <person name="Detter J.C."/>
            <person name="Han C."/>
            <person name="Kuske C.R."/>
            <person name="Schmutz J."/>
            <person name="Larimer F."/>
            <person name="Land M."/>
            <person name="Hauser L."/>
            <person name="Kyrpides N."/>
            <person name="Mikhailova N."/>
            <person name="Vishnivetskaya T."/>
            <person name="Rodrigues D.F."/>
            <person name="Gilichinsky D."/>
            <person name="Tiedje J."/>
            <person name="Richardson P."/>
        </authorList>
    </citation>
    <scope>NUCLEOTIDE SEQUENCE [LARGE SCALE GENOMIC DNA]</scope>
    <source>
        <strain evidence="2">DSM 17290 / CIP 109462 / JCM 13490 / 255-15</strain>
    </source>
</reference>
<dbReference type="KEGG" id="esi:Exig_1210"/>
<dbReference type="OrthoDB" id="9944392at2"/>
<dbReference type="EMBL" id="CP001022">
    <property type="protein sequence ID" value="ACB60689.1"/>
    <property type="molecule type" value="Genomic_DNA"/>
</dbReference>
<name>B1YET1_EXIS2</name>
<proteinExistence type="predicted"/>
<gene>
    <name evidence="1" type="ordered locus">Exig_1210</name>
</gene>
<accession>B1YET1</accession>
<dbReference type="AlphaFoldDB" id="B1YET1"/>
<dbReference type="Proteomes" id="UP000001681">
    <property type="component" value="Chromosome"/>
</dbReference>
<reference evidence="1 2" key="1">
    <citation type="journal article" date="2006" name="Extremophiles">
        <title>Characterization of Exiguobacterium isolates from the Siberian permafrost. Description of Exiguobacterium sibiricum sp. nov.</title>
        <authorList>
            <person name="Rodrigues D.F."/>
            <person name="Goris J."/>
            <person name="Vishnivetskaya T."/>
            <person name="Gilichinsky D."/>
            <person name="Thomashow M.F."/>
            <person name="Tiedje J.M."/>
        </authorList>
    </citation>
    <scope>NUCLEOTIDE SEQUENCE [LARGE SCALE GENOMIC DNA]</scope>
    <source>
        <strain evidence="2">DSM 17290 / CIP 109462 / JCM 13490 / 255-15</strain>
    </source>
</reference>
<dbReference type="STRING" id="262543.Exig_1210"/>
<dbReference type="HOGENOM" id="CLU_1872349_0_0_9"/>